<gene>
    <name evidence="2" type="ORF">LFTS_02325</name>
</gene>
<evidence type="ECO:0000313" key="2">
    <source>
        <dbReference type="EMBL" id="SOU93669.1"/>
    </source>
</evidence>
<dbReference type="RefSeq" id="WP_023524633.1">
    <property type="nucleotide sequence ID" value="NZ_JBPKCJ010000002.1"/>
</dbReference>
<evidence type="ECO:0000256" key="1">
    <source>
        <dbReference type="SAM" id="MobiDB-lite"/>
    </source>
</evidence>
<dbReference type="AlphaFoldDB" id="A0A2I2MIZ8"/>
<dbReference type="EMBL" id="LT966316">
    <property type="protein sequence ID" value="SOU93669.1"/>
    <property type="molecule type" value="Genomic_DNA"/>
</dbReference>
<sequence length="139" mass="14836">MSIRPVLRETEILPIPPREGGRRSEAPSVSSGGQSAVMTVSPVDMSERVLASLSRVGNEPGVVTVYTEPVAGAVLTDVRVRLTDGSDGTRTIRDQYGSSVALPRPASEGVASLGSYEDSARVANDMDLYFQGMKINRRV</sequence>
<reference evidence="2" key="1">
    <citation type="submission" date="2017-12" db="EMBL/GenBank/DDBJ databases">
        <authorList>
            <consortium name="SysMetEx"/>
        </authorList>
    </citation>
    <scope>NUCLEOTIDE SEQUENCE</scope>
    <source>
        <strain evidence="2">Pb_238</strain>
    </source>
</reference>
<accession>A0A2I2MIZ8</accession>
<feature type="region of interest" description="Disordered" evidence="1">
    <location>
        <begin position="1"/>
        <end position="41"/>
    </location>
</feature>
<feature type="compositionally biased region" description="Basic and acidic residues" evidence="1">
    <location>
        <begin position="1"/>
        <end position="11"/>
    </location>
</feature>
<feature type="compositionally biased region" description="Polar residues" evidence="1">
    <location>
        <begin position="27"/>
        <end position="38"/>
    </location>
</feature>
<proteinExistence type="predicted"/>
<protein>
    <submittedName>
        <fullName evidence="2">Uncharacterized protein</fullName>
    </submittedName>
</protein>
<organism evidence="2">
    <name type="scientific">Leptospirillum ferriphilum</name>
    <dbReference type="NCBI Taxonomy" id="178606"/>
    <lineage>
        <taxon>Bacteria</taxon>
        <taxon>Pseudomonadati</taxon>
        <taxon>Nitrospirota</taxon>
        <taxon>Nitrospiria</taxon>
        <taxon>Nitrospirales</taxon>
        <taxon>Nitrospiraceae</taxon>
        <taxon>Leptospirillum</taxon>
    </lineage>
</organism>
<name>A0A2I2MIZ8_9BACT</name>